<keyword evidence="4" id="KW-1185">Reference proteome</keyword>
<comment type="similarity">
    <text evidence="1">Belongs to the MT-A70-like family.</text>
</comment>
<proteinExistence type="inferred from homology"/>
<dbReference type="InterPro" id="IPR029063">
    <property type="entry name" value="SAM-dependent_MTases_sf"/>
</dbReference>
<dbReference type="InterPro" id="IPR007757">
    <property type="entry name" value="MT-A70-like"/>
</dbReference>
<dbReference type="PANTHER" id="PTHR12829:SF4">
    <property type="entry name" value="N(6)-ADENINE-SPECIFIC METHYLTRANSFERASE METTL4"/>
    <property type="match status" value="1"/>
</dbReference>
<organism evidence="3 4">
    <name type="scientific">Durusdinium trenchii</name>
    <dbReference type="NCBI Taxonomy" id="1381693"/>
    <lineage>
        <taxon>Eukaryota</taxon>
        <taxon>Sar</taxon>
        <taxon>Alveolata</taxon>
        <taxon>Dinophyceae</taxon>
        <taxon>Suessiales</taxon>
        <taxon>Symbiodiniaceae</taxon>
        <taxon>Durusdinium</taxon>
    </lineage>
</organism>
<dbReference type="SUPFAM" id="SSF53335">
    <property type="entry name" value="S-adenosyl-L-methionine-dependent methyltransferases"/>
    <property type="match status" value="1"/>
</dbReference>
<dbReference type="EMBL" id="CAXAMN010005936">
    <property type="protein sequence ID" value="CAK9015905.1"/>
    <property type="molecule type" value="Genomic_DNA"/>
</dbReference>
<evidence type="ECO:0000256" key="1">
    <source>
        <dbReference type="PROSITE-ProRule" id="PRU00489"/>
    </source>
</evidence>
<comment type="caution">
    <text evidence="3">The sequence shown here is derived from an EMBL/GenBank/DDBJ whole genome shotgun (WGS) entry which is preliminary data.</text>
</comment>
<accession>A0ABP0JNQ3</accession>
<reference evidence="3 4" key="1">
    <citation type="submission" date="2024-02" db="EMBL/GenBank/DDBJ databases">
        <authorList>
            <person name="Chen Y."/>
            <person name="Shah S."/>
            <person name="Dougan E. K."/>
            <person name="Thang M."/>
            <person name="Chan C."/>
        </authorList>
    </citation>
    <scope>NUCLEOTIDE SEQUENCE [LARGE SCALE GENOMIC DNA]</scope>
</reference>
<dbReference type="Pfam" id="PF05063">
    <property type="entry name" value="MT-A70"/>
    <property type="match status" value="1"/>
</dbReference>
<dbReference type="Proteomes" id="UP001642484">
    <property type="component" value="Unassembled WGS sequence"/>
</dbReference>
<feature type="compositionally biased region" description="Low complexity" evidence="2">
    <location>
        <begin position="586"/>
        <end position="601"/>
    </location>
</feature>
<evidence type="ECO:0000313" key="4">
    <source>
        <dbReference type="Proteomes" id="UP001642484"/>
    </source>
</evidence>
<sequence length="720" mass="77911">MACSSHSDGVHVWDLDLQLEGDYRRFRPQPRACLPKPFFRAKKRKHHEDILSNWDAQTSALSPEQERLLLRCQEMPKMQRHLQCQESCIARETETLDVPEELVMGRSTVEVERRGFVLPQASAWVQGDVFLGDVPPPIASRFAAVVMDPPWESKSRGVRYASCRPIQLKEIPLAQLLSPEGMLAVWVTNDPKKQAFVLEDLFPHWGLRHTSTWTWLKVQVTNSGELILPLGASRPRLPYEKVLVARRSTHRAFDEESRLFAAVPGVHSQKPFLDAFLPEGPKLEIFARNLRPHWCSWGNEVLLFQRSCLFRPAEEDLGAVFVLCGVGHAAAHWRERTPTSGPSESAVRRLIVDGVDRGKAAKSQRIKGLKGNIWGERTEAHPWVRNNPKDGAEKTSELDTPDVAEYLMQCVCNDQLNIQLKGVLCIKHIAAEDVTFQNYLLSCPGALKIMDDIAAPPIVPQARAIEPQEVRTVRDATKSALEAIRTPHSVEKSTAGASLKARCQGFGNFEPPPEEEPTKKAGVAGQAAEFVADSIGDMVDDFKEKGAVGALKDATIDALDLVLDGVDTIWGWVAGSKETDQPRICQPVSQPQGPGQFPGAQPGTGGYSSASGAPFQPPVQAPKTSANHYAAAFGGGVVGANNPVMVSGLPNGQPAPNFQSYAGAAAAASATSAASAAAAASTPAEPAAEAPKTPMVDLLSMEEPAAKSPGGGGVDLLGDL</sequence>
<dbReference type="PANTHER" id="PTHR12829">
    <property type="entry name" value="N6-ADENOSINE-METHYLTRANSFERASE"/>
    <property type="match status" value="1"/>
</dbReference>
<dbReference type="PROSITE" id="PS51143">
    <property type="entry name" value="MT_A70"/>
    <property type="match status" value="1"/>
</dbReference>
<protein>
    <submittedName>
        <fullName evidence="3">Uncharacterized protein</fullName>
    </submittedName>
</protein>
<evidence type="ECO:0000256" key="2">
    <source>
        <dbReference type="SAM" id="MobiDB-lite"/>
    </source>
</evidence>
<feature type="region of interest" description="Disordered" evidence="2">
    <location>
        <begin position="581"/>
        <end position="622"/>
    </location>
</feature>
<gene>
    <name evidence="3" type="ORF">CCMP2556_LOCUS12276</name>
</gene>
<name>A0ABP0JNQ3_9DINO</name>
<evidence type="ECO:0000313" key="3">
    <source>
        <dbReference type="EMBL" id="CAK9015905.1"/>
    </source>
</evidence>